<evidence type="ECO:0000256" key="1">
    <source>
        <dbReference type="SAM" id="MobiDB-lite"/>
    </source>
</evidence>
<accession>A0A6H0Y2P6</accession>
<protein>
    <submittedName>
        <fullName evidence="2">Uncharacterized protein</fullName>
    </submittedName>
</protein>
<organism evidence="2 3">
    <name type="scientific">Peltaster fructicola</name>
    <dbReference type="NCBI Taxonomy" id="286661"/>
    <lineage>
        <taxon>Eukaryota</taxon>
        <taxon>Fungi</taxon>
        <taxon>Dikarya</taxon>
        <taxon>Ascomycota</taxon>
        <taxon>Pezizomycotina</taxon>
        <taxon>Dothideomycetes</taxon>
        <taxon>Dothideomycetes incertae sedis</taxon>
        <taxon>Peltaster</taxon>
    </lineage>
</organism>
<dbReference type="AlphaFoldDB" id="A0A6H0Y2P6"/>
<dbReference type="EMBL" id="CP051142">
    <property type="protein sequence ID" value="QIX00910.1"/>
    <property type="molecule type" value="Genomic_DNA"/>
</dbReference>
<dbReference type="OrthoDB" id="4149149at2759"/>
<feature type="region of interest" description="Disordered" evidence="1">
    <location>
        <begin position="1"/>
        <end position="32"/>
    </location>
</feature>
<sequence length="396" mass="45268">MPDKRPSDAGNENDDIASKKQRQSHHPAEPELFTRTAAADTALEIDIMILDYLAWRTTECLLDTPYNASYSDAMNLQRHLELVDSWITDFNIRHSSWRKDDDLCHRLTLLSFSTLYFRRLDLSRHTPDRHVLRSLRTENVERAAEWIGCRERVPSAKYDEESADLFDEALEVDEASLEAHRQRILASMNVPHRRPGDRNARFYGSPDSLSLLDIIPTFMRIIASVLARLDAVMESYVVNLLCDLMRQACLEQYLIHGARGCDAIDQALAWGCYSERPDPLASDWKVDRMFRDATDSTEMTLWTSSKDALLNEFMGGGDKNDSLQQKLERLANHHPLQKFDLDIRTCIQDLRKIIALPILAQLEKGQLKDMDQAATVAFLKDCGICPGFFSSTGKHH</sequence>
<proteinExistence type="predicted"/>
<name>A0A6H0Y2P6_9PEZI</name>
<evidence type="ECO:0000313" key="2">
    <source>
        <dbReference type="EMBL" id="QIX00910.1"/>
    </source>
</evidence>
<gene>
    <name evidence="2" type="ORF">AMS68_006427</name>
</gene>
<evidence type="ECO:0000313" key="3">
    <source>
        <dbReference type="Proteomes" id="UP000503462"/>
    </source>
</evidence>
<keyword evidence="3" id="KW-1185">Reference proteome</keyword>
<dbReference type="Proteomes" id="UP000503462">
    <property type="component" value="Chromosome 4"/>
</dbReference>
<reference evidence="2 3" key="1">
    <citation type="journal article" date="2016" name="Sci. Rep.">
        <title>Peltaster fructicola genome reveals evolution from an invasive phytopathogen to an ectophytic parasite.</title>
        <authorList>
            <person name="Xu C."/>
            <person name="Chen H."/>
            <person name="Gleason M.L."/>
            <person name="Xu J.R."/>
            <person name="Liu H."/>
            <person name="Zhang R."/>
            <person name="Sun G."/>
        </authorList>
    </citation>
    <scope>NUCLEOTIDE SEQUENCE [LARGE SCALE GENOMIC DNA]</scope>
    <source>
        <strain evidence="2 3">LNHT1506</strain>
    </source>
</reference>